<keyword evidence="5" id="KW-1185">Reference proteome</keyword>
<keyword evidence="2" id="KW-0472">Membrane</keyword>
<dbReference type="InterPro" id="IPR005135">
    <property type="entry name" value="Endo/exonuclease/phosphatase"/>
</dbReference>
<keyword evidence="4" id="KW-0255">Endonuclease</keyword>
<gene>
    <name evidence="4" type="ORF">MJ956_09670</name>
</gene>
<protein>
    <submittedName>
        <fullName evidence="4">Endonuclease/exonuclease/phosphatase family protein</fullName>
    </submittedName>
</protein>
<keyword evidence="4" id="KW-0540">Nuclease</keyword>
<dbReference type="SUPFAM" id="SSF56219">
    <property type="entry name" value="DNase I-like"/>
    <property type="match status" value="1"/>
</dbReference>
<dbReference type="Gene3D" id="3.60.10.10">
    <property type="entry name" value="Endonuclease/exonuclease/phosphatase"/>
    <property type="match status" value="1"/>
</dbReference>
<evidence type="ECO:0000256" key="1">
    <source>
        <dbReference type="SAM" id="MobiDB-lite"/>
    </source>
</evidence>
<dbReference type="Proteomes" id="UP001155220">
    <property type="component" value="Unassembled WGS sequence"/>
</dbReference>
<keyword evidence="2" id="KW-1133">Transmembrane helix</keyword>
<name>A0A9X2H8Y3_9HYPH</name>
<evidence type="ECO:0000256" key="2">
    <source>
        <dbReference type="SAM" id="Phobius"/>
    </source>
</evidence>
<dbReference type="Pfam" id="PF03372">
    <property type="entry name" value="Exo_endo_phos"/>
    <property type="match status" value="1"/>
</dbReference>
<proteinExistence type="predicted"/>
<keyword evidence="4" id="KW-0378">Hydrolase</keyword>
<dbReference type="InterPro" id="IPR036691">
    <property type="entry name" value="Endo/exonu/phosph_ase_sf"/>
</dbReference>
<dbReference type="EMBL" id="JALHBS010000052">
    <property type="protein sequence ID" value="MCP3055413.1"/>
    <property type="molecule type" value="Genomic_DNA"/>
</dbReference>
<reference evidence="4" key="1">
    <citation type="submission" date="2022-03" db="EMBL/GenBank/DDBJ databases">
        <title>Aurantimonas Liuensis sp. Nov., isolated from the hadal seawater of the Mariana Trench.</title>
        <authorList>
            <person name="Liu R."/>
        </authorList>
    </citation>
    <scope>NUCLEOTIDE SEQUENCE</scope>
    <source>
        <strain evidence="4">LRZ36</strain>
    </source>
</reference>
<dbReference type="RefSeq" id="WP_253964275.1">
    <property type="nucleotide sequence ID" value="NZ_JALHBS010000052.1"/>
</dbReference>
<dbReference type="GO" id="GO:0004519">
    <property type="term" value="F:endonuclease activity"/>
    <property type="evidence" value="ECO:0007669"/>
    <property type="project" value="UniProtKB-KW"/>
</dbReference>
<dbReference type="AlphaFoldDB" id="A0A9X2H8Y3"/>
<comment type="caution">
    <text evidence="4">The sequence shown here is derived from an EMBL/GenBank/DDBJ whole genome shotgun (WGS) entry which is preliminary data.</text>
</comment>
<feature type="region of interest" description="Disordered" evidence="1">
    <location>
        <begin position="322"/>
        <end position="349"/>
    </location>
</feature>
<evidence type="ECO:0000259" key="3">
    <source>
        <dbReference type="Pfam" id="PF03372"/>
    </source>
</evidence>
<evidence type="ECO:0000313" key="4">
    <source>
        <dbReference type="EMBL" id="MCP3055413.1"/>
    </source>
</evidence>
<feature type="compositionally biased region" description="Basic and acidic residues" evidence="1">
    <location>
        <begin position="328"/>
        <end position="349"/>
    </location>
</feature>
<feature type="domain" description="Endonuclease/exonuclease/phosphatase" evidence="3">
    <location>
        <begin position="102"/>
        <end position="307"/>
    </location>
</feature>
<feature type="transmembrane region" description="Helical" evidence="2">
    <location>
        <begin position="28"/>
        <end position="47"/>
    </location>
</feature>
<keyword evidence="2" id="KW-0812">Transmembrane</keyword>
<organism evidence="4 5">
    <name type="scientific">Aurantimonas marianensis</name>
    <dbReference type="NCBI Taxonomy" id="2920428"/>
    <lineage>
        <taxon>Bacteria</taxon>
        <taxon>Pseudomonadati</taxon>
        <taxon>Pseudomonadota</taxon>
        <taxon>Alphaproteobacteria</taxon>
        <taxon>Hyphomicrobiales</taxon>
        <taxon>Aurantimonadaceae</taxon>
        <taxon>Aurantimonas</taxon>
    </lineage>
</organism>
<accession>A0A9X2H8Y3</accession>
<feature type="transmembrane region" description="Helical" evidence="2">
    <location>
        <begin position="54"/>
        <end position="71"/>
    </location>
</feature>
<evidence type="ECO:0000313" key="5">
    <source>
        <dbReference type="Proteomes" id="UP001155220"/>
    </source>
</evidence>
<sequence>MPLLLALAVFSLLPLVESNRWWIRFLDFPRIQVTIALLLVLALYVILGGWRGRFGLATIVLSIIALSYQAYRLYPYTPLVEPMALRITTCPADARLAVMVANVKRTNRRADALLRIIEQAEPDLLLVLETDEWWDRQLAPLDKRFGFNAQHIPTDAEYYGMHLFSRYPLIDAQVKFLFGADTPTIFSGVRLPKGEVIQFVGLHPRPPQSWSRPTTMRDGHLATAALAAADSDAASVIAGDFNSVPWERITRRVMRLGQLLDPRVGRGTYPTYDAQSWILSWPLDQVLYQARFGLLGYDTLPEFGSDHYPILAELCYSPAMADRQSAPAHEEGDREEARTAIEAARQLER</sequence>